<gene>
    <name evidence="2" type="ORF">B0T25DRAFT_97599</name>
</gene>
<proteinExistence type="predicted"/>
<dbReference type="Proteomes" id="UP001275084">
    <property type="component" value="Unassembled WGS sequence"/>
</dbReference>
<accession>A0AAJ0MHL9</accession>
<evidence type="ECO:0000313" key="2">
    <source>
        <dbReference type="EMBL" id="KAK3359419.1"/>
    </source>
</evidence>
<dbReference type="EMBL" id="JAUIQD010000002">
    <property type="protein sequence ID" value="KAK3359419.1"/>
    <property type="molecule type" value="Genomic_DNA"/>
</dbReference>
<feature type="compositionally biased region" description="Polar residues" evidence="1">
    <location>
        <begin position="71"/>
        <end position="90"/>
    </location>
</feature>
<reference evidence="2" key="1">
    <citation type="journal article" date="2023" name="Mol. Phylogenet. Evol.">
        <title>Genome-scale phylogeny and comparative genomics of the fungal order Sordariales.</title>
        <authorList>
            <person name="Hensen N."/>
            <person name="Bonometti L."/>
            <person name="Westerberg I."/>
            <person name="Brannstrom I.O."/>
            <person name="Guillou S."/>
            <person name="Cros-Aarteil S."/>
            <person name="Calhoun S."/>
            <person name="Haridas S."/>
            <person name="Kuo A."/>
            <person name="Mondo S."/>
            <person name="Pangilinan J."/>
            <person name="Riley R."/>
            <person name="LaButti K."/>
            <person name="Andreopoulos B."/>
            <person name="Lipzen A."/>
            <person name="Chen C."/>
            <person name="Yan M."/>
            <person name="Daum C."/>
            <person name="Ng V."/>
            <person name="Clum A."/>
            <person name="Steindorff A."/>
            <person name="Ohm R.A."/>
            <person name="Martin F."/>
            <person name="Silar P."/>
            <person name="Natvig D.O."/>
            <person name="Lalanne C."/>
            <person name="Gautier V."/>
            <person name="Ament-Velasquez S.L."/>
            <person name="Kruys A."/>
            <person name="Hutchinson M.I."/>
            <person name="Powell A.J."/>
            <person name="Barry K."/>
            <person name="Miller A.N."/>
            <person name="Grigoriev I.V."/>
            <person name="Debuchy R."/>
            <person name="Gladieux P."/>
            <person name="Hiltunen Thoren M."/>
            <person name="Johannesson H."/>
        </authorList>
    </citation>
    <scope>NUCLEOTIDE SEQUENCE</scope>
    <source>
        <strain evidence="2">CBS 955.72</strain>
    </source>
</reference>
<reference evidence="2" key="2">
    <citation type="submission" date="2023-06" db="EMBL/GenBank/DDBJ databases">
        <authorList>
            <consortium name="Lawrence Berkeley National Laboratory"/>
            <person name="Haridas S."/>
            <person name="Hensen N."/>
            <person name="Bonometti L."/>
            <person name="Westerberg I."/>
            <person name="Brannstrom I.O."/>
            <person name="Guillou S."/>
            <person name="Cros-Aarteil S."/>
            <person name="Calhoun S."/>
            <person name="Kuo A."/>
            <person name="Mondo S."/>
            <person name="Pangilinan J."/>
            <person name="Riley R."/>
            <person name="Labutti K."/>
            <person name="Andreopoulos B."/>
            <person name="Lipzen A."/>
            <person name="Chen C."/>
            <person name="Yanf M."/>
            <person name="Daum C."/>
            <person name="Ng V."/>
            <person name="Clum A."/>
            <person name="Steindorff A."/>
            <person name="Ohm R."/>
            <person name="Martin F."/>
            <person name="Silar P."/>
            <person name="Natvig D."/>
            <person name="Lalanne C."/>
            <person name="Gautier V."/>
            <person name="Ament-Velasquez S.L."/>
            <person name="Kruys A."/>
            <person name="Hutchinson M.I."/>
            <person name="Powell A.J."/>
            <person name="Barry K."/>
            <person name="Miller A.N."/>
            <person name="Grigoriev I.V."/>
            <person name="Debuchy R."/>
            <person name="Gladieux P."/>
            <person name="Thoren M.H."/>
            <person name="Johannesson H."/>
        </authorList>
    </citation>
    <scope>NUCLEOTIDE SEQUENCE</scope>
    <source>
        <strain evidence="2">CBS 955.72</strain>
    </source>
</reference>
<name>A0AAJ0MHL9_9PEZI</name>
<feature type="region of interest" description="Disordered" evidence="1">
    <location>
        <begin position="71"/>
        <end position="102"/>
    </location>
</feature>
<evidence type="ECO:0000256" key="1">
    <source>
        <dbReference type="SAM" id="MobiDB-lite"/>
    </source>
</evidence>
<dbReference type="AlphaFoldDB" id="A0AAJ0MHL9"/>
<protein>
    <submittedName>
        <fullName evidence="2">Uncharacterized protein</fullName>
    </submittedName>
</protein>
<keyword evidence="3" id="KW-1185">Reference proteome</keyword>
<sequence>MKRRICPQAVLLPTSHTAIPKRLPPLDTDEVLCQRLPTSVCYQKPSPHRFQMSPLTAKQETTLAICHGTQTRQGARNAENSQGLSLSGRHSVSGPLPSTIGPKRLSLHQLNRKTLNPPQEKPYRLGFQVLPPDIYYRLSRVATSRACSGTISIYQHSVDTGQQLAVTRLATPYRKSLYHA</sequence>
<comment type="caution">
    <text evidence="2">The sequence shown here is derived from an EMBL/GenBank/DDBJ whole genome shotgun (WGS) entry which is preliminary data.</text>
</comment>
<organism evidence="2 3">
    <name type="scientific">Lasiosphaeria hispida</name>
    <dbReference type="NCBI Taxonomy" id="260671"/>
    <lineage>
        <taxon>Eukaryota</taxon>
        <taxon>Fungi</taxon>
        <taxon>Dikarya</taxon>
        <taxon>Ascomycota</taxon>
        <taxon>Pezizomycotina</taxon>
        <taxon>Sordariomycetes</taxon>
        <taxon>Sordariomycetidae</taxon>
        <taxon>Sordariales</taxon>
        <taxon>Lasiosphaeriaceae</taxon>
        <taxon>Lasiosphaeria</taxon>
    </lineage>
</organism>
<evidence type="ECO:0000313" key="3">
    <source>
        <dbReference type="Proteomes" id="UP001275084"/>
    </source>
</evidence>